<dbReference type="PANTHER" id="PTHR46796">
    <property type="entry name" value="HTH-TYPE TRANSCRIPTIONAL ACTIVATOR RHAS-RELATED"/>
    <property type="match status" value="1"/>
</dbReference>
<dbReference type="GO" id="GO:0003700">
    <property type="term" value="F:DNA-binding transcription factor activity"/>
    <property type="evidence" value="ECO:0007669"/>
    <property type="project" value="InterPro"/>
</dbReference>
<dbReference type="Gene3D" id="1.10.10.60">
    <property type="entry name" value="Homeodomain-like"/>
    <property type="match status" value="1"/>
</dbReference>
<dbReference type="RefSeq" id="WP_166521049.1">
    <property type="nucleotide sequence ID" value="NZ_ML762498.1"/>
</dbReference>
<dbReference type="PANTHER" id="PTHR46796:SF6">
    <property type="entry name" value="ARAC SUBFAMILY"/>
    <property type="match status" value="1"/>
</dbReference>
<dbReference type="SUPFAM" id="SSF46689">
    <property type="entry name" value="Homeodomain-like"/>
    <property type="match status" value="1"/>
</dbReference>
<dbReference type="InterPro" id="IPR018060">
    <property type="entry name" value="HTH_AraC"/>
</dbReference>
<evidence type="ECO:0000256" key="2">
    <source>
        <dbReference type="ARBA" id="ARBA00023125"/>
    </source>
</evidence>
<keyword evidence="2 5" id="KW-0238">DNA-binding</keyword>
<protein>
    <submittedName>
        <fullName evidence="5">AraC-like DNA-binding protein</fullName>
    </submittedName>
</protein>
<evidence type="ECO:0000256" key="1">
    <source>
        <dbReference type="ARBA" id="ARBA00023015"/>
    </source>
</evidence>
<keyword evidence="6" id="KW-1185">Reference proteome</keyword>
<dbReference type="InterPro" id="IPR009057">
    <property type="entry name" value="Homeodomain-like_sf"/>
</dbReference>
<evidence type="ECO:0000256" key="3">
    <source>
        <dbReference type="ARBA" id="ARBA00023163"/>
    </source>
</evidence>
<evidence type="ECO:0000313" key="5">
    <source>
        <dbReference type="EMBL" id="TWH72934.1"/>
    </source>
</evidence>
<dbReference type="SMART" id="SM00342">
    <property type="entry name" value="HTH_ARAC"/>
    <property type="match status" value="1"/>
</dbReference>
<dbReference type="PROSITE" id="PS00041">
    <property type="entry name" value="HTH_ARAC_FAMILY_1"/>
    <property type="match status" value="1"/>
</dbReference>
<dbReference type="GO" id="GO:0043565">
    <property type="term" value="F:sequence-specific DNA binding"/>
    <property type="evidence" value="ECO:0007669"/>
    <property type="project" value="InterPro"/>
</dbReference>
<evidence type="ECO:0000259" key="4">
    <source>
        <dbReference type="PROSITE" id="PS01124"/>
    </source>
</evidence>
<dbReference type="InterPro" id="IPR018062">
    <property type="entry name" value="HTH_AraC-typ_CS"/>
</dbReference>
<proteinExistence type="predicted"/>
<reference evidence="5 6" key="1">
    <citation type="submission" date="2019-07" db="EMBL/GenBank/DDBJ databases">
        <title>R&amp;d 2014.</title>
        <authorList>
            <person name="Klenk H.-P."/>
        </authorList>
    </citation>
    <scope>NUCLEOTIDE SEQUENCE [LARGE SCALE GENOMIC DNA]</scope>
    <source>
        <strain evidence="5 6">DSM 45764</strain>
    </source>
</reference>
<keyword evidence="1" id="KW-0805">Transcription regulation</keyword>
<name>A0A562IQR8_9ACTN</name>
<keyword evidence="3" id="KW-0804">Transcription</keyword>
<dbReference type="Proteomes" id="UP000321490">
    <property type="component" value="Unassembled WGS sequence"/>
</dbReference>
<organism evidence="5 6">
    <name type="scientific">Modestobacter roseus</name>
    <dbReference type="NCBI Taxonomy" id="1181884"/>
    <lineage>
        <taxon>Bacteria</taxon>
        <taxon>Bacillati</taxon>
        <taxon>Actinomycetota</taxon>
        <taxon>Actinomycetes</taxon>
        <taxon>Geodermatophilales</taxon>
        <taxon>Geodermatophilaceae</taxon>
        <taxon>Modestobacter</taxon>
    </lineage>
</organism>
<evidence type="ECO:0000313" key="6">
    <source>
        <dbReference type="Proteomes" id="UP000321490"/>
    </source>
</evidence>
<dbReference type="Pfam" id="PF12833">
    <property type="entry name" value="HTH_18"/>
    <property type="match status" value="1"/>
</dbReference>
<dbReference type="InterPro" id="IPR050204">
    <property type="entry name" value="AraC_XylS_family_regulators"/>
</dbReference>
<dbReference type="PROSITE" id="PS01124">
    <property type="entry name" value="HTH_ARAC_FAMILY_2"/>
    <property type="match status" value="1"/>
</dbReference>
<comment type="caution">
    <text evidence="5">The sequence shown here is derived from an EMBL/GenBank/DDBJ whole genome shotgun (WGS) entry which is preliminary data.</text>
</comment>
<dbReference type="EMBL" id="VLKF01000001">
    <property type="protein sequence ID" value="TWH72934.1"/>
    <property type="molecule type" value="Genomic_DNA"/>
</dbReference>
<accession>A0A562IQR8</accession>
<sequence length="318" mass="34985">MGADRRRSRVLEGYLDTRRAPARPARDAVLVRCQADVTVARSWRLRDVDCCLIEGADVDVVPYRRNAVPRPGADERGIALGFVAAGSMQITQDRHSVTLRRGQVGLYDGLTPFALHSEVPHRYLVAHLRRQVVRLRPEDRDSLMARDLSAFVGAAALGALLATVVEVGEDPMPAAGQHLGDAILACVLAIVAESRGPAVGERSSLLFGELADWLDAHLPDDLSTERLAAEHFLSARYVRKLFADHGTTVTAHIRDRRLERIRDELLAPWNADVPVSAIAARWGMRDPSAFSRAFTRQFGEAPAGFRSRAVRRPRDPAG</sequence>
<feature type="domain" description="HTH araC/xylS-type" evidence="4">
    <location>
        <begin position="208"/>
        <end position="308"/>
    </location>
</feature>
<dbReference type="AlphaFoldDB" id="A0A562IQR8"/>
<gene>
    <name evidence="5" type="ORF">JD78_01457</name>
</gene>